<dbReference type="InterPro" id="IPR000120">
    <property type="entry name" value="Amidase"/>
</dbReference>
<dbReference type="PANTHER" id="PTHR11895:SF67">
    <property type="entry name" value="AMIDASE DOMAIN-CONTAINING PROTEIN"/>
    <property type="match status" value="1"/>
</dbReference>
<dbReference type="SUPFAM" id="SSF75304">
    <property type="entry name" value="Amidase signature (AS) enzymes"/>
    <property type="match status" value="1"/>
</dbReference>
<dbReference type="PROSITE" id="PS00571">
    <property type="entry name" value="AMIDASES"/>
    <property type="match status" value="1"/>
</dbReference>
<dbReference type="Pfam" id="PF01425">
    <property type="entry name" value="Amidase"/>
    <property type="match status" value="1"/>
</dbReference>
<keyword evidence="5" id="KW-1185">Reference proteome</keyword>
<gene>
    <name evidence="4" type="primary">20344491</name>
    <name evidence="3" type="ORF">GGTG_04033</name>
</gene>
<dbReference type="AlphaFoldDB" id="J3NRY5"/>
<dbReference type="VEuPathDB" id="FungiDB:GGTG_04033"/>
<dbReference type="Proteomes" id="UP000006039">
    <property type="component" value="Unassembled WGS sequence"/>
</dbReference>
<dbReference type="Gene3D" id="3.90.1300.10">
    <property type="entry name" value="Amidase signature (AS) domain"/>
    <property type="match status" value="1"/>
</dbReference>
<name>J3NRY5_GAET3</name>
<evidence type="ECO:0000259" key="2">
    <source>
        <dbReference type="Pfam" id="PF01425"/>
    </source>
</evidence>
<protein>
    <recommendedName>
        <fullName evidence="2">Amidase domain-containing protein</fullName>
    </recommendedName>
</protein>
<dbReference type="EnsemblFungi" id="EJT78941">
    <property type="protein sequence ID" value="EJT78941"/>
    <property type="gene ID" value="GGTG_04033"/>
</dbReference>
<dbReference type="HOGENOM" id="CLU_009600_0_2_1"/>
<evidence type="ECO:0000313" key="3">
    <source>
        <dbReference type="EMBL" id="EJT78941.1"/>
    </source>
</evidence>
<dbReference type="PANTHER" id="PTHR11895">
    <property type="entry name" value="TRANSAMIDASE"/>
    <property type="match status" value="1"/>
</dbReference>
<organism evidence="3">
    <name type="scientific">Gaeumannomyces tritici (strain R3-111a-1)</name>
    <name type="common">Wheat and barley take-all root rot fungus</name>
    <name type="synonym">Gaeumannomyces graminis var. tritici</name>
    <dbReference type="NCBI Taxonomy" id="644352"/>
    <lineage>
        <taxon>Eukaryota</taxon>
        <taxon>Fungi</taxon>
        <taxon>Dikarya</taxon>
        <taxon>Ascomycota</taxon>
        <taxon>Pezizomycotina</taxon>
        <taxon>Sordariomycetes</taxon>
        <taxon>Sordariomycetidae</taxon>
        <taxon>Magnaporthales</taxon>
        <taxon>Magnaporthaceae</taxon>
        <taxon>Gaeumannomyces</taxon>
    </lineage>
</organism>
<reference evidence="5" key="1">
    <citation type="submission" date="2010-07" db="EMBL/GenBank/DDBJ databases">
        <title>The genome sequence of Gaeumannomyces graminis var. tritici strain R3-111a-1.</title>
        <authorList>
            <consortium name="The Broad Institute Genome Sequencing Platform"/>
            <person name="Ma L.-J."/>
            <person name="Dead R."/>
            <person name="Young S."/>
            <person name="Zeng Q."/>
            <person name="Koehrsen M."/>
            <person name="Alvarado L."/>
            <person name="Berlin A."/>
            <person name="Chapman S.B."/>
            <person name="Chen Z."/>
            <person name="Freedman E."/>
            <person name="Gellesch M."/>
            <person name="Goldberg J."/>
            <person name="Griggs A."/>
            <person name="Gujja S."/>
            <person name="Heilman E.R."/>
            <person name="Heiman D."/>
            <person name="Hepburn T."/>
            <person name="Howarth C."/>
            <person name="Jen D."/>
            <person name="Larson L."/>
            <person name="Mehta T."/>
            <person name="Neiman D."/>
            <person name="Pearson M."/>
            <person name="Roberts A."/>
            <person name="Saif S."/>
            <person name="Shea T."/>
            <person name="Shenoy N."/>
            <person name="Sisk P."/>
            <person name="Stolte C."/>
            <person name="Sykes S."/>
            <person name="Walk T."/>
            <person name="White J."/>
            <person name="Yandava C."/>
            <person name="Haas B."/>
            <person name="Nusbaum C."/>
            <person name="Birren B."/>
        </authorList>
    </citation>
    <scope>NUCLEOTIDE SEQUENCE [LARGE SCALE GENOMIC DNA]</scope>
    <source>
        <strain evidence="5">R3-111a-1</strain>
    </source>
</reference>
<dbReference type="OrthoDB" id="421993at2759"/>
<dbReference type="STRING" id="644352.J3NRY5"/>
<feature type="domain" description="Amidase" evidence="2">
    <location>
        <begin position="154"/>
        <end position="571"/>
    </location>
</feature>
<dbReference type="GO" id="GO:0003824">
    <property type="term" value="F:catalytic activity"/>
    <property type="evidence" value="ECO:0007669"/>
    <property type="project" value="InterPro"/>
</dbReference>
<reference evidence="3" key="3">
    <citation type="submission" date="2010-09" db="EMBL/GenBank/DDBJ databases">
        <title>Annotation of Gaeumannomyces graminis var. tritici R3-111a-1.</title>
        <authorList>
            <consortium name="The Broad Institute Genome Sequencing Platform"/>
            <person name="Ma L.-J."/>
            <person name="Dead R."/>
            <person name="Young S.K."/>
            <person name="Zeng Q."/>
            <person name="Gargeya S."/>
            <person name="Fitzgerald M."/>
            <person name="Haas B."/>
            <person name="Abouelleil A."/>
            <person name="Alvarado L."/>
            <person name="Arachchi H.M."/>
            <person name="Berlin A."/>
            <person name="Brown A."/>
            <person name="Chapman S.B."/>
            <person name="Chen Z."/>
            <person name="Dunbar C."/>
            <person name="Freedman E."/>
            <person name="Gearin G."/>
            <person name="Gellesch M."/>
            <person name="Goldberg J."/>
            <person name="Griggs A."/>
            <person name="Gujja S."/>
            <person name="Heiman D."/>
            <person name="Howarth C."/>
            <person name="Larson L."/>
            <person name="Lui A."/>
            <person name="MacDonald P.J.P."/>
            <person name="Mehta T."/>
            <person name="Montmayeur A."/>
            <person name="Murphy C."/>
            <person name="Neiman D."/>
            <person name="Pearson M."/>
            <person name="Priest M."/>
            <person name="Roberts A."/>
            <person name="Saif S."/>
            <person name="Shea T."/>
            <person name="Shenoy N."/>
            <person name="Sisk P."/>
            <person name="Stolte C."/>
            <person name="Sykes S."/>
            <person name="Yandava C."/>
            <person name="Wortman J."/>
            <person name="Nusbaum C."/>
            <person name="Birren B."/>
        </authorList>
    </citation>
    <scope>NUCLEOTIDE SEQUENCE</scope>
    <source>
        <strain evidence="3">R3-111a-1</strain>
    </source>
</reference>
<reference evidence="4" key="5">
    <citation type="submission" date="2018-04" db="UniProtKB">
        <authorList>
            <consortium name="EnsemblFungi"/>
        </authorList>
    </citation>
    <scope>IDENTIFICATION</scope>
    <source>
        <strain evidence="4">R3-111a-1</strain>
    </source>
</reference>
<comment type="similarity">
    <text evidence="1">Belongs to the amidase family.</text>
</comment>
<accession>J3NRY5</accession>
<dbReference type="InterPro" id="IPR036928">
    <property type="entry name" value="AS_sf"/>
</dbReference>
<evidence type="ECO:0000313" key="5">
    <source>
        <dbReference type="Proteomes" id="UP000006039"/>
    </source>
</evidence>
<reference evidence="3" key="2">
    <citation type="submission" date="2010-07" db="EMBL/GenBank/DDBJ databases">
        <authorList>
            <consortium name="The Broad Institute Genome Sequencing Platform"/>
            <consortium name="Broad Institute Genome Sequencing Center for Infectious Disease"/>
            <person name="Ma L.-J."/>
            <person name="Dead R."/>
            <person name="Young S."/>
            <person name="Zeng Q."/>
            <person name="Koehrsen M."/>
            <person name="Alvarado L."/>
            <person name="Berlin A."/>
            <person name="Chapman S.B."/>
            <person name="Chen Z."/>
            <person name="Freedman E."/>
            <person name="Gellesch M."/>
            <person name="Goldberg J."/>
            <person name="Griggs A."/>
            <person name="Gujja S."/>
            <person name="Heilman E.R."/>
            <person name="Heiman D."/>
            <person name="Hepburn T."/>
            <person name="Howarth C."/>
            <person name="Jen D."/>
            <person name="Larson L."/>
            <person name="Mehta T."/>
            <person name="Neiman D."/>
            <person name="Pearson M."/>
            <person name="Roberts A."/>
            <person name="Saif S."/>
            <person name="Shea T."/>
            <person name="Shenoy N."/>
            <person name="Sisk P."/>
            <person name="Stolte C."/>
            <person name="Sykes S."/>
            <person name="Walk T."/>
            <person name="White J."/>
            <person name="Yandava C."/>
            <person name="Haas B."/>
            <person name="Nusbaum C."/>
            <person name="Birren B."/>
        </authorList>
    </citation>
    <scope>NUCLEOTIDE SEQUENCE</scope>
    <source>
        <strain evidence="3">R3-111a-1</strain>
    </source>
</reference>
<dbReference type="GeneID" id="20344491"/>
<reference evidence="4" key="4">
    <citation type="journal article" date="2015" name="G3 (Bethesda)">
        <title>Genome sequences of three phytopathogenic species of the Magnaporthaceae family of fungi.</title>
        <authorList>
            <person name="Okagaki L.H."/>
            <person name="Nunes C.C."/>
            <person name="Sailsbery J."/>
            <person name="Clay B."/>
            <person name="Brown D."/>
            <person name="John T."/>
            <person name="Oh Y."/>
            <person name="Young N."/>
            <person name="Fitzgerald M."/>
            <person name="Haas B.J."/>
            <person name="Zeng Q."/>
            <person name="Young S."/>
            <person name="Adiconis X."/>
            <person name="Fan L."/>
            <person name="Levin J.Z."/>
            <person name="Mitchell T.K."/>
            <person name="Okubara P.A."/>
            <person name="Farman M.L."/>
            <person name="Kohn L.M."/>
            <person name="Birren B."/>
            <person name="Ma L.-J."/>
            <person name="Dean R.A."/>
        </authorList>
    </citation>
    <scope>NUCLEOTIDE SEQUENCE</scope>
    <source>
        <strain evidence="4">R3-111a-1</strain>
    </source>
</reference>
<proteinExistence type="inferred from homology"/>
<dbReference type="InterPro" id="IPR020556">
    <property type="entry name" value="Amidase_CS"/>
</dbReference>
<dbReference type="eggNOG" id="KOG1211">
    <property type="taxonomic scope" value="Eukaryota"/>
</dbReference>
<sequence>MASFSNYPVAQECPHTEYKHESDNNPVLRGLPLAVAATIVNNSPYLQRFFWANAKFGTIKDIASLNDVDYRFQPTVIPLPDAGVTAATAAELTASEDPAHPRQAADLAGRFHSAADYHAAYRDGSATPVQVAQALLRLIRGGPEGHATAWTACKEDGVLADARASAARWAAGEPLGLLDGVPFGAKCDTDVAGFVSTYGMRPDPARYAFFRKVADKTLWPVRKLQEAGAVLVGHMNMHEVGMDTTGCNPAIGTPVNWYNKSYYPGGSSSGAGSAVGAGVVPIAVGTDAGGSIRIPSSYNGVYGLKVTHHRTVAMNSSVCVTGPLAATVADLALAYRVMAQPNPECPVQGQFAPPHPSSAAAAAAAGGPSKKVLGICREWIAVSDPVVREHFDAAVEHLRTKAGYEVVDIKLPYLREGQLAHAATCLAEAADSARARVRPGEGHWTDLIGHANRVLLTAGQHAGALDYLKYAQMREVLMRHLAFLFAEHPGLLVVTPTTPKAGWKAVAGDEARGFNDGNRSILNMTYIWLANSSGCPSASAPMGYADPEQGEGRVPIGIMAMGRWGAEEQVLDWAGDVEAYINGGGYEGGRVKPAGWVDVLEAAKRGLGKGKGGDDGNEA</sequence>
<dbReference type="EMBL" id="GL385396">
    <property type="protein sequence ID" value="EJT78941.1"/>
    <property type="molecule type" value="Genomic_DNA"/>
</dbReference>
<evidence type="ECO:0000256" key="1">
    <source>
        <dbReference type="ARBA" id="ARBA00009199"/>
    </source>
</evidence>
<dbReference type="InterPro" id="IPR023631">
    <property type="entry name" value="Amidase_dom"/>
</dbReference>
<dbReference type="RefSeq" id="XP_009220086.1">
    <property type="nucleotide sequence ID" value="XM_009221822.1"/>
</dbReference>
<evidence type="ECO:0000313" key="4">
    <source>
        <dbReference type="EnsemblFungi" id="EJT78941"/>
    </source>
</evidence>